<feature type="region of interest" description="Disordered" evidence="1">
    <location>
        <begin position="56"/>
        <end position="137"/>
    </location>
</feature>
<name>A0ABV0YJI1_9TELE</name>
<protein>
    <submittedName>
        <fullName evidence="2">Uncharacterized protein</fullName>
    </submittedName>
</protein>
<dbReference type="Proteomes" id="UP001469553">
    <property type="component" value="Unassembled WGS sequence"/>
</dbReference>
<sequence>MTVRHHHKDQADGEEQITLWEYFRRAAERSACQERQASEQLSPFWGTRLAVSLPGTGPLRCGLATASSASRRRRQRRRTPVPDSVAGRGDASAPCSTGGPHDAATPGSGSRSPSLSGFAPEERTVKPATSAAAPELVTPTAASPQLTLAELPAEPSSPPPAAARFPAGFSSCPGRRHRRRTAATGKFRVDASYASMEGPSATASSQLFSLAWVQSGPETPQSELRRQRVMGFADYLRIFPEDLDFVHLILEVEFLERGWLDAPLPISAGGLFAPLLEAAAGASGPQQA</sequence>
<proteinExistence type="predicted"/>
<keyword evidence="3" id="KW-1185">Reference proteome</keyword>
<reference evidence="2 3" key="1">
    <citation type="submission" date="2021-06" db="EMBL/GenBank/DDBJ databases">
        <authorList>
            <person name="Palmer J.M."/>
        </authorList>
    </citation>
    <scope>NUCLEOTIDE SEQUENCE [LARGE SCALE GENOMIC DNA]</scope>
    <source>
        <strain evidence="2 3">AS_MEX2019</strain>
        <tissue evidence="2">Muscle</tissue>
    </source>
</reference>
<feature type="compositionally biased region" description="Low complexity" evidence="1">
    <location>
        <begin position="106"/>
        <end position="117"/>
    </location>
</feature>
<accession>A0ABV0YJI1</accession>
<feature type="non-terminal residue" evidence="2">
    <location>
        <position position="288"/>
    </location>
</feature>
<evidence type="ECO:0000256" key="1">
    <source>
        <dbReference type="SAM" id="MobiDB-lite"/>
    </source>
</evidence>
<dbReference type="EMBL" id="JAHRIP010036056">
    <property type="protein sequence ID" value="MEQ2293980.1"/>
    <property type="molecule type" value="Genomic_DNA"/>
</dbReference>
<gene>
    <name evidence="2" type="ORF">AMECASPLE_039146</name>
</gene>
<feature type="region of interest" description="Disordered" evidence="1">
    <location>
        <begin position="150"/>
        <end position="181"/>
    </location>
</feature>
<organism evidence="2 3">
    <name type="scientific">Ameca splendens</name>
    <dbReference type="NCBI Taxonomy" id="208324"/>
    <lineage>
        <taxon>Eukaryota</taxon>
        <taxon>Metazoa</taxon>
        <taxon>Chordata</taxon>
        <taxon>Craniata</taxon>
        <taxon>Vertebrata</taxon>
        <taxon>Euteleostomi</taxon>
        <taxon>Actinopterygii</taxon>
        <taxon>Neopterygii</taxon>
        <taxon>Teleostei</taxon>
        <taxon>Neoteleostei</taxon>
        <taxon>Acanthomorphata</taxon>
        <taxon>Ovalentaria</taxon>
        <taxon>Atherinomorphae</taxon>
        <taxon>Cyprinodontiformes</taxon>
        <taxon>Goodeidae</taxon>
        <taxon>Ameca</taxon>
    </lineage>
</organism>
<comment type="caution">
    <text evidence="2">The sequence shown here is derived from an EMBL/GenBank/DDBJ whole genome shotgun (WGS) entry which is preliminary data.</text>
</comment>
<feature type="compositionally biased region" description="Basic residues" evidence="1">
    <location>
        <begin position="70"/>
        <end position="79"/>
    </location>
</feature>
<evidence type="ECO:0000313" key="3">
    <source>
        <dbReference type="Proteomes" id="UP001469553"/>
    </source>
</evidence>
<evidence type="ECO:0000313" key="2">
    <source>
        <dbReference type="EMBL" id="MEQ2293980.1"/>
    </source>
</evidence>